<organism evidence="1 2">
    <name type="scientific">Trifolium medium</name>
    <dbReference type="NCBI Taxonomy" id="97028"/>
    <lineage>
        <taxon>Eukaryota</taxon>
        <taxon>Viridiplantae</taxon>
        <taxon>Streptophyta</taxon>
        <taxon>Embryophyta</taxon>
        <taxon>Tracheophyta</taxon>
        <taxon>Spermatophyta</taxon>
        <taxon>Magnoliopsida</taxon>
        <taxon>eudicotyledons</taxon>
        <taxon>Gunneridae</taxon>
        <taxon>Pentapetalae</taxon>
        <taxon>rosids</taxon>
        <taxon>fabids</taxon>
        <taxon>Fabales</taxon>
        <taxon>Fabaceae</taxon>
        <taxon>Papilionoideae</taxon>
        <taxon>50 kb inversion clade</taxon>
        <taxon>NPAAA clade</taxon>
        <taxon>Hologalegina</taxon>
        <taxon>IRL clade</taxon>
        <taxon>Trifolieae</taxon>
        <taxon>Trifolium</taxon>
    </lineage>
</organism>
<feature type="non-terminal residue" evidence="1">
    <location>
        <position position="62"/>
    </location>
</feature>
<accession>A0A392STC0</accession>
<evidence type="ECO:0008006" key="3">
    <source>
        <dbReference type="Google" id="ProtNLM"/>
    </source>
</evidence>
<keyword evidence="2" id="KW-1185">Reference proteome</keyword>
<dbReference type="AlphaFoldDB" id="A0A392STC0"/>
<dbReference type="EMBL" id="LXQA010427101">
    <property type="protein sequence ID" value="MCI51116.1"/>
    <property type="molecule type" value="Genomic_DNA"/>
</dbReference>
<reference evidence="1 2" key="1">
    <citation type="journal article" date="2018" name="Front. Plant Sci.">
        <title>Red Clover (Trifolium pratense) and Zigzag Clover (T. medium) - A Picture of Genomic Similarities and Differences.</title>
        <authorList>
            <person name="Dluhosova J."/>
            <person name="Istvanek J."/>
            <person name="Nedelnik J."/>
            <person name="Repkova J."/>
        </authorList>
    </citation>
    <scope>NUCLEOTIDE SEQUENCE [LARGE SCALE GENOMIC DNA]</scope>
    <source>
        <strain evidence="2">cv. 10/8</strain>
        <tissue evidence="1">Leaf</tissue>
    </source>
</reference>
<comment type="caution">
    <text evidence="1">The sequence shown here is derived from an EMBL/GenBank/DDBJ whole genome shotgun (WGS) entry which is preliminary data.</text>
</comment>
<dbReference type="Proteomes" id="UP000265520">
    <property type="component" value="Unassembled WGS sequence"/>
</dbReference>
<sequence length="62" mass="6982">MAFLSEFHISAHLPKAFTASFLALIPKKDHPQVLSDYRPICLVSSLYKILSKVLASRLKKVL</sequence>
<proteinExistence type="predicted"/>
<protein>
    <recommendedName>
        <fullName evidence="3">RNA-directed DNA polymerase (Reverse transcriptase)</fullName>
    </recommendedName>
</protein>
<evidence type="ECO:0000313" key="1">
    <source>
        <dbReference type="EMBL" id="MCI51116.1"/>
    </source>
</evidence>
<evidence type="ECO:0000313" key="2">
    <source>
        <dbReference type="Proteomes" id="UP000265520"/>
    </source>
</evidence>
<name>A0A392STC0_9FABA</name>